<dbReference type="EMBL" id="CP042469">
    <property type="protein sequence ID" value="QOX63734.1"/>
    <property type="molecule type" value="Genomic_DNA"/>
</dbReference>
<gene>
    <name evidence="1" type="ORF">FRZ06_10445</name>
</gene>
<name>A0ACD1ABU1_9FIRM</name>
<dbReference type="Proteomes" id="UP000594014">
    <property type="component" value="Chromosome"/>
</dbReference>
<evidence type="ECO:0000313" key="2">
    <source>
        <dbReference type="Proteomes" id="UP000594014"/>
    </source>
</evidence>
<protein>
    <submittedName>
        <fullName evidence="1">Cobalamin-binding protein</fullName>
    </submittedName>
</protein>
<organism evidence="1 2">
    <name type="scientific">Anoxybacterium hadale</name>
    <dbReference type="NCBI Taxonomy" id="3408580"/>
    <lineage>
        <taxon>Bacteria</taxon>
        <taxon>Bacillati</taxon>
        <taxon>Bacillota</taxon>
        <taxon>Clostridia</taxon>
        <taxon>Peptostreptococcales</taxon>
        <taxon>Anaerovoracaceae</taxon>
        <taxon>Anoxybacterium</taxon>
    </lineage>
</organism>
<sequence>MRFLPCNRMASTPTLQIKRSSINITGGKDMEDQLIDAVLELNEDLAIDIVTQRIREGESPVSIISLVQEGVNRVGIYYNQGRYFIADLIMSGLIFKEVIKLITFPPEDSSLPQPVKAIFATVERDIHDIGKNIAVTYFNSKGIHPVDLGVNVPPEIILEQIMEDEPVVLFLSGLITSSYYSMKKTVSLLKERGLRENVVVVICGLVDEEVKNYVEADYYVKDIVESYELYVKLSSDSQKTTSNLGLRRWTQKHVGSPPASIWQEVREDA</sequence>
<accession>A0ACD1ABU1</accession>
<proteinExistence type="predicted"/>
<evidence type="ECO:0000313" key="1">
    <source>
        <dbReference type="EMBL" id="QOX63734.1"/>
    </source>
</evidence>
<keyword evidence="2" id="KW-1185">Reference proteome</keyword>
<reference evidence="1" key="1">
    <citation type="submission" date="2019-08" db="EMBL/GenBank/DDBJ databases">
        <title>Genome sequence of Clostridiales bacterium MT110.</title>
        <authorList>
            <person name="Cao J."/>
        </authorList>
    </citation>
    <scope>NUCLEOTIDE SEQUENCE</scope>
    <source>
        <strain evidence="1">MT110</strain>
    </source>
</reference>